<dbReference type="InterPro" id="IPR008969">
    <property type="entry name" value="CarboxyPept-like_regulatory"/>
</dbReference>
<organism evidence="1 2">
    <name type="scientific">Algoriphagus iocasae</name>
    <dbReference type="NCBI Taxonomy" id="1836499"/>
    <lineage>
        <taxon>Bacteria</taxon>
        <taxon>Pseudomonadati</taxon>
        <taxon>Bacteroidota</taxon>
        <taxon>Cytophagia</taxon>
        <taxon>Cytophagales</taxon>
        <taxon>Cyclobacteriaceae</taxon>
        <taxon>Algoriphagus</taxon>
    </lineage>
</organism>
<sequence>MILLLRPKSILFPLILAFFIFSPPKQSFAQNTLKGRVLEYGTEVPVPYASIFLTNTTLGITADENGSFSLSVPDGSYNVLVRMLGYESVTFAINTNQLPAKGFQIQLVASDQELEEIDVEEERDPVWYRNLETFKTYFFGTTKNGRSVILKNEKDLILDRESNSDILQVSAKEALQLENPNLGYSVEFLLVQFQYNFKEGTILYKGYPLFIPYEDVGTAKAKKIEKNRESAYNGSLQHFIHSVYVGNSKDEGYIIRRMKRIPNPEKPTKPQMEEAKQIFKSSKSFELRDSIQINVLSKSTLPDSVVILDQNEIDPEVLLERNTENGRVFLKSDDQLHISYTKEPMEREYPGSPAGSYKNSNQISKIKVVKEGVEIFFSGSFEDPLGILVEDYMAWERVGDLMPYDYLPVIGK</sequence>
<dbReference type="SUPFAM" id="SSF49464">
    <property type="entry name" value="Carboxypeptidase regulatory domain-like"/>
    <property type="match status" value="1"/>
</dbReference>
<proteinExistence type="predicted"/>
<evidence type="ECO:0000313" key="1">
    <source>
        <dbReference type="EMBL" id="MBB6327977.1"/>
    </source>
</evidence>
<keyword evidence="2" id="KW-1185">Reference proteome</keyword>
<dbReference type="Proteomes" id="UP000588604">
    <property type="component" value="Unassembled WGS sequence"/>
</dbReference>
<protein>
    <recommendedName>
        <fullName evidence="3">Carboxypeptidase-like regulatory domain-containing protein</fullName>
    </recommendedName>
</protein>
<dbReference type="AlphaFoldDB" id="A0A841MR19"/>
<comment type="caution">
    <text evidence="1">The sequence shown here is derived from an EMBL/GenBank/DDBJ whole genome shotgun (WGS) entry which is preliminary data.</text>
</comment>
<dbReference type="Gene3D" id="2.60.40.1120">
    <property type="entry name" value="Carboxypeptidase-like, regulatory domain"/>
    <property type="match status" value="1"/>
</dbReference>
<evidence type="ECO:0008006" key="3">
    <source>
        <dbReference type="Google" id="ProtNLM"/>
    </source>
</evidence>
<name>A0A841MR19_9BACT</name>
<dbReference type="EMBL" id="JACIJO010000003">
    <property type="protein sequence ID" value="MBB6327977.1"/>
    <property type="molecule type" value="Genomic_DNA"/>
</dbReference>
<dbReference type="RefSeq" id="WP_184496710.1">
    <property type="nucleotide sequence ID" value="NZ_JACIJO010000003.1"/>
</dbReference>
<gene>
    <name evidence="1" type="ORF">FHS59_003620</name>
</gene>
<reference evidence="1 2" key="1">
    <citation type="submission" date="2020-08" db="EMBL/GenBank/DDBJ databases">
        <title>Genomic Encyclopedia of Type Strains, Phase IV (KMG-IV): sequencing the most valuable type-strain genomes for metagenomic binning, comparative biology and taxonomic classification.</title>
        <authorList>
            <person name="Goeker M."/>
        </authorList>
    </citation>
    <scope>NUCLEOTIDE SEQUENCE [LARGE SCALE GENOMIC DNA]</scope>
    <source>
        <strain evidence="1 2">DSM 102044</strain>
    </source>
</reference>
<dbReference type="Pfam" id="PF13715">
    <property type="entry name" value="CarbopepD_reg_2"/>
    <property type="match status" value="1"/>
</dbReference>
<accession>A0A841MR19</accession>
<evidence type="ECO:0000313" key="2">
    <source>
        <dbReference type="Proteomes" id="UP000588604"/>
    </source>
</evidence>